<comment type="caution">
    <text evidence="13">The sequence shown here is derived from an EMBL/GenBank/DDBJ whole genome shotgun (WGS) entry which is preliminary data.</text>
</comment>
<dbReference type="FunFam" id="3.20.20.70:FF:000204">
    <property type="entry name" value="Peroxisomal (S)-2-hydroxy-acid oxidase GLO4"/>
    <property type="match status" value="1"/>
</dbReference>
<evidence type="ECO:0000256" key="3">
    <source>
        <dbReference type="ARBA" id="ARBA00013087"/>
    </source>
</evidence>
<dbReference type="PROSITE" id="PS00557">
    <property type="entry name" value="FMN_HYDROXY_ACID_DH_1"/>
    <property type="match status" value="1"/>
</dbReference>
<comment type="catalytic activity">
    <reaction evidence="11">
        <text>2-hydroxyhexanoate + O2 = 2-oxohexanoate + H2O2</text>
        <dbReference type="Rhea" id="RHEA:69372"/>
        <dbReference type="ChEBI" id="CHEBI:15379"/>
        <dbReference type="ChEBI" id="CHEBI:16240"/>
        <dbReference type="ChEBI" id="CHEBI:35177"/>
        <dbReference type="ChEBI" id="CHEBI:133738"/>
    </reaction>
    <physiologicalReaction direction="left-to-right" evidence="11">
        <dbReference type="Rhea" id="RHEA:69373"/>
    </physiologicalReaction>
</comment>
<dbReference type="InterPro" id="IPR012133">
    <property type="entry name" value="Alpha-hydoxy_acid_DH_FMN"/>
</dbReference>
<keyword evidence="6" id="KW-0560">Oxidoreductase</keyword>
<keyword evidence="4" id="KW-0285">Flavoprotein</keyword>
<dbReference type="InterPro" id="IPR037396">
    <property type="entry name" value="FMN_HAD"/>
</dbReference>
<sequence length="260" mass="28684">MVLSFTSSCTVEEVASSCNAIRFFQLYVYKQREIAAMLVQRAERNGYKALVVTVDSPRFGRREADIKNKMVAPRLKNLEGLLSIEADSDNGSNLEAYANKTMDASLCWKDIEWLKSITNLPILIKGVLTGEDAIKAAEVGVAGIMVSNHGARQLDYTDATINVLEEVVRAVRGRVPVFLDGGVRRGTDIFKALALGAQAVLIGRPVIFGLAAKGEHGVRQVIQMLKDELEITMALAGCRSVKDITRRHVRTERERLHAML</sequence>
<dbReference type="GO" id="GO:0042742">
    <property type="term" value="P:defense response to bacterium"/>
    <property type="evidence" value="ECO:0007669"/>
    <property type="project" value="UniProtKB-ARBA"/>
</dbReference>
<keyword evidence="14" id="KW-1185">Reference proteome</keyword>
<evidence type="ECO:0000256" key="2">
    <source>
        <dbReference type="ARBA" id="ARBA00004275"/>
    </source>
</evidence>
<protein>
    <recommendedName>
        <fullName evidence="3">(S)-2-hydroxy-acid oxidase</fullName>
        <ecNumber evidence="3">1.1.3.15</ecNumber>
    </recommendedName>
</protein>
<dbReference type="Proteomes" id="UP001324115">
    <property type="component" value="Unassembled WGS sequence"/>
</dbReference>
<comment type="cofactor">
    <cofactor evidence="1">
        <name>FMN</name>
        <dbReference type="ChEBI" id="CHEBI:58210"/>
    </cofactor>
</comment>
<comment type="similarity">
    <text evidence="8">Belongs to the FMN-dependent alpha-hydroxy acid dehydrogenase family.</text>
</comment>
<dbReference type="EC" id="1.1.3.15" evidence="3"/>
<evidence type="ECO:0000313" key="13">
    <source>
        <dbReference type="EMBL" id="KAK4591434.1"/>
    </source>
</evidence>
<evidence type="ECO:0000256" key="11">
    <source>
        <dbReference type="ARBA" id="ARBA00051933"/>
    </source>
</evidence>
<evidence type="ECO:0000256" key="1">
    <source>
        <dbReference type="ARBA" id="ARBA00001917"/>
    </source>
</evidence>
<evidence type="ECO:0000256" key="8">
    <source>
        <dbReference type="ARBA" id="ARBA00024042"/>
    </source>
</evidence>
<dbReference type="GO" id="GO:0050665">
    <property type="term" value="P:hydrogen peroxide biosynthetic process"/>
    <property type="evidence" value="ECO:0007669"/>
    <property type="project" value="UniProtKB-ARBA"/>
</dbReference>
<evidence type="ECO:0000256" key="7">
    <source>
        <dbReference type="ARBA" id="ARBA00023140"/>
    </source>
</evidence>
<dbReference type="GO" id="GO:0005777">
    <property type="term" value="C:peroxisome"/>
    <property type="evidence" value="ECO:0007669"/>
    <property type="project" value="UniProtKB-SubCell"/>
</dbReference>
<dbReference type="Pfam" id="PF01070">
    <property type="entry name" value="FMN_dh"/>
    <property type="match status" value="1"/>
</dbReference>
<evidence type="ECO:0000256" key="9">
    <source>
        <dbReference type="ARBA" id="ARBA00029325"/>
    </source>
</evidence>
<evidence type="ECO:0000256" key="10">
    <source>
        <dbReference type="ARBA" id="ARBA00029327"/>
    </source>
</evidence>
<feature type="domain" description="FMN hydroxy acid dehydrogenase" evidence="12">
    <location>
        <begin position="1"/>
        <end position="254"/>
    </location>
</feature>
<comment type="subcellular location">
    <subcellularLocation>
        <location evidence="2">Peroxisome</location>
    </subcellularLocation>
</comment>
<dbReference type="SUPFAM" id="SSF51395">
    <property type="entry name" value="FMN-linked oxidoreductases"/>
    <property type="match status" value="1"/>
</dbReference>
<evidence type="ECO:0000259" key="12">
    <source>
        <dbReference type="PROSITE" id="PS51349"/>
    </source>
</evidence>
<proteinExistence type="inferred from homology"/>
<name>A0AAN7FIU2_QUERU</name>
<dbReference type="PANTHER" id="PTHR10578">
    <property type="entry name" value="S -2-HYDROXY-ACID OXIDASE-RELATED"/>
    <property type="match status" value="1"/>
</dbReference>
<evidence type="ECO:0000256" key="6">
    <source>
        <dbReference type="ARBA" id="ARBA00023002"/>
    </source>
</evidence>
<comment type="catalytic activity">
    <reaction evidence="10">
        <text>2-hydroxyoctanoate + O2 = 2-oxooctanoate + H2O2</text>
        <dbReference type="Rhea" id="RHEA:67940"/>
        <dbReference type="ChEBI" id="CHEBI:15379"/>
        <dbReference type="ChEBI" id="CHEBI:16240"/>
        <dbReference type="ChEBI" id="CHEBI:133514"/>
        <dbReference type="ChEBI" id="CHEBI:176689"/>
    </reaction>
    <physiologicalReaction direction="left-to-right" evidence="10">
        <dbReference type="Rhea" id="RHEA:67941"/>
    </physiologicalReaction>
</comment>
<dbReference type="PROSITE" id="PS51349">
    <property type="entry name" value="FMN_HYDROXY_ACID_DH_2"/>
    <property type="match status" value="1"/>
</dbReference>
<dbReference type="AlphaFoldDB" id="A0AAN7FIU2"/>
<dbReference type="InterPro" id="IPR000262">
    <property type="entry name" value="FMN-dep_DH"/>
</dbReference>
<dbReference type="Gene3D" id="3.20.20.70">
    <property type="entry name" value="Aldolase class I"/>
    <property type="match status" value="1"/>
</dbReference>
<dbReference type="GO" id="GO:0010181">
    <property type="term" value="F:FMN binding"/>
    <property type="evidence" value="ECO:0007669"/>
    <property type="project" value="InterPro"/>
</dbReference>
<dbReference type="EMBL" id="JAXUIC010000005">
    <property type="protein sequence ID" value="KAK4591434.1"/>
    <property type="molecule type" value="Genomic_DNA"/>
</dbReference>
<organism evidence="13 14">
    <name type="scientific">Quercus rubra</name>
    <name type="common">Northern red oak</name>
    <name type="synonym">Quercus borealis</name>
    <dbReference type="NCBI Taxonomy" id="3512"/>
    <lineage>
        <taxon>Eukaryota</taxon>
        <taxon>Viridiplantae</taxon>
        <taxon>Streptophyta</taxon>
        <taxon>Embryophyta</taxon>
        <taxon>Tracheophyta</taxon>
        <taxon>Spermatophyta</taxon>
        <taxon>Magnoliopsida</taxon>
        <taxon>eudicotyledons</taxon>
        <taxon>Gunneridae</taxon>
        <taxon>Pentapetalae</taxon>
        <taxon>rosids</taxon>
        <taxon>fabids</taxon>
        <taxon>Fagales</taxon>
        <taxon>Fagaceae</taxon>
        <taxon>Quercus</taxon>
    </lineage>
</organism>
<evidence type="ECO:0000256" key="5">
    <source>
        <dbReference type="ARBA" id="ARBA00022643"/>
    </source>
</evidence>
<reference evidence="13 14" key="1">
    <citation type="journal article" date="2023" name="G3 (Bethesda)">
        <title>A haplotype-resolved chromosome-scale genome for Quercus rubra L. provides insights into the genetics of adaptive traits for red oak species.</title>
        <authorList>
            <person name="Kapoor B."/>
            <person name="Jenkins J."/>
            <person name="Schmutz J."/>
            <person name="Zhebentyayeva T."/>
            <person name="Kuelheim C."/>
            <person name="Coggeshall M."/>
            <person name="Heim C."/>
            <person name="Lasky J.R."/>
            <person name="Leites L."/>
            <person name="Islam-Faridi N."/>
            <person name="Romero-Severson J."/>
            <person name="DeLeo V.L."/>
            <person name="Lucas S.M."/>
            <person name="Lazic D."/>
            <person name="Gailing O."/>
            <person name="Carlson J."/>
            <person name="Staton M."/>
        </authorList>
    </citation>
    <scope>NUCLEOTIDE SEQUENCE [LARGE SCALE GENOMIC DNA]</scope>
    <source>
        <strain evidence="13">Pseudo-F2</strain>
    </source>
</reference>
<evidence type="ECO:0000313" key="14">
    <source>
        <dbReference type="Proteomes" id="UP001324115"/>
    </source>
</evidence>
<keyword evidence="5" id="KW-0288">FMN</keyword>
<dbReference type="GO" id="GO:0003973">
    <property type="term" value="F:(S)-2-hydroxy-acid oxidase activity"/>
    <property type="evidence" value="ECO:0007669"/>
    <property type="project" value="UniProtKB-EC"/>
</dbReference>
<dbReference type="InterPro" id="IPR008259">
    <property type="entry name" value="FMN_hydac_DH_AS"/>
</dbReference>
<dbReference type="CDD" id="cd02809">
    <property type="entry name" value="alpha_hydroxyacid_oxid_FMN"/>
    <property type="match status" value="1"/>
</dbReference>
<comment type="catalytic activity">
    <reaction evidence="9">
        <text>a (2S)-2-hydroxycarboxylate + O2 = a 2-oxocarboxylate + H2O2</text>
        <dbReference type="Rhea" id="RHEA:16789"/>
        <dbReference type="ChEBI" id="CHEBI:15379"/>
        <dbReference type="ChEBI" id="CHEBI:16240"/>
        <dbReference type="ChEBI" id="CHEBI:35179"/>
        <dbReference type="ChEBI" id="CHEBI:58123"/>
        <dbReference type="EC" id="1.1.3.15"/>
    </reaction>
    <physiologicalReaction direction="left-to-right" evidence="9">
        <dbReference type="Rhea" id="RHEA:16790"/>
    </physiologicalReaction>
</comment>
<gene>
    <name evidence="13" type="ORF">RGQ29_021580</name>
</gene>
<dbReference type="InterPro" id="IPR013785">
    <property type="entry name" value="Aldolase_TIM"/>
</dbReference>
<dbReference type="PANTHER" id="PTHR10578:SF67">
    <property type="entry name" value="PEROXISOMAL (S)-2-HYDROXYACID OXIDASE GLO3"/>
    <property type="match status" value="1"/>
</dbReference>
<keyword evidence="7" id="KW-0576">Peroxisome</keyword>
<accession>A0AAN7FIU2</accession>
<evidence type="ECO:0000256" key="4">
    <source>
        <dbReference type="ARBA" id="ARBA00022630"/>
    </source>
</evidence>